<evidence type="ECO:0000256" key="3">
    <source>
        <dbReference type="ARBA" id="ARBA00023128"/>
    </source>
</evidence>
<feature type="region of interest" description="Disordered" evidence="5">
    <location>
        <begin position="750"/>
        <end position="803"/>
    </location>
</feature>
<dbReference type="Proteomes" id="UP000274504">
    <property type="component" value="Unassembled WGS sequence"/>
</dbReference>
<dbReference type="GO" id="GO:0048311">
    <property type="term" value="P:mitochondrion distribution"/>
    <property type="evidence" value="ECO:0007669"/>
    <property type="project" value="TreeGrafter"/>
</dbReference>
<dbReference type="OrthoDB" id="10067624at2759"/>
<dbReference type="SMART" id="SM01424">
    <property type="entry name" value="HAP1_N"/>
    <property type="match status" value="1"/>
</dbReference>
<dbReference type="GO" id="GO:0005739">
    <property type="term" value="C:mitochondrion"/>
    <property type="evidence" value="ECO:0007669"/>
    <property type="project" value="UniProtKB-SubCell"/>
</dbReference>
<feature type="region of interest" description="Disordered" evidence="5">
    <location>
        <begin position="83"/>
        <end position="102"/>
    </location>
</feature>
<dbReference type="WBParaSite" id="HDID_0000037901-mRNA-1">
    <property type="protein sequence ID" value="HDID_0000037901-mRNA-1"/>
    <property type="gene ID" value="HDID_0000037901"/>
</dbReference>
<feature type="compositionally biased region" description="Polar residues" evidence="5">
    <location>
        <begin position="774"/>
        <end position="791"/>
    </location>
</feature>
<dbReference type="InterPro" id="IPR006933">
    <property type="entry name" value="HAP1_N"/>
</dbReference>
<evidence type="ECO:0000256" key="4">
    <source>
        <dbReference type="SAM" id="Coils"/>
    </source>
</evidence>
<sequence>MENCLDDPEALRHILNNKQSDLQMAAQIGKSLLDRNRELDRRLRESENQVAAAMETINQLQHTLGMKDELLQMWNDQTAYDEELPSDDTSCGTMDEPRTSHRKSEVSTKLYLCRNCPYFIPSHGVSSMSQWLRQDEQQAVAMKECLRKLGDAVVYMKNLSEEQCRRSDALVQQQHQVDALAARSRELENSLNQVGLTNEMLASKVEELNAVNQNLVRELREMKDKYDESLTLYSQAQATVRKLRDRSRKGNFRPTVLYSPLSSKSRSQLFSPLPEKPLFNLADELAYLSSNEQPVQSTSRNQEKPLKPARVDNGSAEWDDPTLDSSGFVSSSEPFDQSHHTQPSTMTAVMPDSRRIALQHGIDLDLDDPDMDEVVEIVGELDSEESSELIQAFADQHISLQPTLTNRVLPPPKLPETEAQQKRQEKHQSKPLVMSSRESSVNRRSWVIDQNSAFKLPPPFSFDDTACNAMSSSLFPLPSIRPQRLQLVKRLQGSGVLQRWQRLATPSFTAALYERPLSGVASRAVVLPSDVTDSDSGIPILSPASQWWSSGFDLNQLSQSDGDNKFVPISNLHSLPPASFFSPPRLDALPSWAEQQPQSHPSNNLRSFQLQSPKNQKCLEEELIANTIATISSLHDFYPQPLNDCLSLLLRCGVLYIFFPTANLPSSPFSSSSHSLVQNTTDKMLTEYLAKSSQRSSLVMPSVIRPQPRSARERQTCSPISFRAMSPSCRGLLDVSELASEPAIPFGSVVIKIPPPTQRPMSPQGSGRSSSPQHVSSVFRRQNISRASPTLGSVKEENNTSST</sequence>
<feature type="compositionally biased region" description="Polar residues" evidence="5">
    <location>
        <begin position="323"/>
        <end position="345"/>
    </location>
</feature>
<feature type="compositionally biased region" description="Basic and acidic residues" evidence="5">
    <location>
        <begin position="415"/>
        <end position="428"/>
    </location>
</feature>
<feature type="compositionally biased region" description="Polar residues" evidence="5">
    <location>
        <begin position="291"/>
        <end position="300"/>
    </location>
</feature>
<dbReference type="EMBL" id="UYSG01000048">
    <property type="protein sequence ID" value="VDL15800.1"/>
    <property type="molecule type" value="Genomic_DNA"/>
</dbReference>
<dbReference type="Pfam" id="PF04849">
    <property type="entry name" value="HAP1_N"/>
    <property type="match status" value="2"/>
</dbReference>
<dbReference type="GO" id="GO:0047496">
    <property type="term" value="P:vesicle transport along microtubule"/>
    <property type="evidence" value="ECO:0007669"/>
    <property type="project" value="TreeGrafter"/>
</dbReference>
<feature type="compositionally biased region" description="Basic and acidic residues" evidence="5">
    <location>
        <begin position="794"/>
        <end position="803"/>
    </location>
</feature>
<dbReference type="AlphaFoldDB" id="A0A158QBR8"/>
<reference evidence="7 8" key="2">
    <citation type="submission" date="2018-11" db="EMBL/GenBank/DDBJ databases">
        <authorList>
            <consortium name="Pathogen Informatics"/>
        </authorList>
    </citation>
    <scope>NUCLEOTIDE SEQUENCE [LARGE SCALE GENOMIC DNA]</scope>
</reference>
<name>A0A158QBR8_HYMDI</name>
<feature type="coiled-coil region" evidence="4">
    <location>
        <begin position="29"/>
        <end position="63"/>
    </location>
</feature>
<evidence type="ECO:0000256" key="5">
    <source>
        <dbReference type="SAM" id="MobiDB-lite"/>
    </source>
</evidence>
<dbReference type="PANTHER" id="PTHR15751">
    <property type="entry name" value="TRAFFICKING KINESIN-BINDING PROTEIN"/>
    <property type="match status" value="1"/>
</dbReference>
<evidence type="ECO:0000259" key="6">
    <source>
        <dbReference type="SMART" id="SM01424"/>
    </source>
</evidence>
<comment type="subcellular location">
    <subcellularLocation>
        <location evidence="1">Mitochondrion</location>
    </subcellularLocation>
</comment>
<evidence type="ECO:0000313" key="7">
    <source>
        <dbReference type="EMBL" id="VDL15800.1"/>
    </source>
</evidence>
<dbReference type="InterPro" id="IPR051946">
    <property type="entry name" value="Intracell_Traff-Reg"/>
</dbReference>
<reference evidence="9" key="1">
    <citation type="submission" date="2016-04" db="UniProtKB">
        <authorList>
            <consortium name="WormBaseParasite"/>
        </authorList>
    </citation>
    <scope>IDENTIFICATION</scope>
</reference>
<keyword evidence="3" id="KW-0496">Mitochondrion</keyword>
<dbReference type="GO" id="GO:0017022">
    <property type="term" value="F:myosin binding"/>
    <property type="evidence" value="ECO:0007669"/>
    <property type="project" value="TreeGrafter"/>
</dbReference>
<gene>
    <name evidence="7" type="ORF">HDID_LOCUS380</name>
</gene>
<protein>
    <submittedName>
        <fullName evidence="9">HAP1 N-terminal domain-containing protein</fullName>
    </submittedName>
</protein>
<feature type="compositionally biased region" description="Basic and acidic residues" evidence="5">
    <location>
        <begin position="301"/>
        <end position="310"/>
    </location>
</feature>
<dbReference type="PANTHER" id="PTHR15751:SF12">
    <property type="entry name" value="TRAFFICKING KINESIN-BINDING PROTEIN MILT"/>
    <property type="match status" value="1"/>
</dbReference>
<dbReference type="GO" id="GO:0031410">
    <property type="term" value="C:cytoplasmic vesicle"/>
    <property type="evidence" value="ECO:0007669"/>
    <property type="project" value="TreeGrafter"/>
</dbReference>
<organism evidence="9">
    <name type="scientific">Hymenolepis diminuta</name>
    <name type="common">Rat tapeworm</name>
    <dbReference type="NCBI Taxonomy" id="6216"/>
    <lineage>
        <taxon>Eukaryota</taxon>
        <taxon>Metazoa</taxon>
        <taxon>Spiralia</taxon>
        <taxon>Lophotrochozoa</taxon>
        <taxon>Platyhelminthes</taxon>
        <taxon>Cestoda</taxon>
        <taxon>Eucestoda</taxon>
        <taxon>Cyclophyllidea</taxon>
        <taxon>Hymenolepididae</taxon>
        <taxon>Hymenolepis</taxon>
    </lineage>
</organism>
<feature type="region of interest" description="Disordered" evidence="5">
    <location>
        <begin position="291"/>
        <end position="345"/>
    </location>
</feature>
<feature type="coiled-coil region" evidence="4">
    <location>
        <begin position="170"/>
        <end position="232"/>
    </location>
</feature>
<feature type="domain" description="HAP1 N-terminal" evidence="6">
    <location>
        <begin position="2"/>
        <end position="246"/>
    </location>
</feature>
<evidence type="ECO:0000256" key="1">
    <source>
        <dbReference type="ARBA" id="ARBA00004173"/>
    </source>
</evidence>
<dbReference type="GO" id="GO:0006605">
    <property type="term" value="P:protein targeting"/>
    <property type="evidence" value="ECO:0007669"/>
    <property type="project" value="TreeGrafter"/>
</dbReference>
<evidence type="ECO:0000313" key="8">
    <source>
        <dbReference type="Proteomes" id="UP000274504"/>
    </source>
</evidence>
<evidence type="ECO:0000313" key="9">
    <source>
        <dbReference type="WBParaSite" id="HDID_0000037901-mRNA-1"/>
    </source>
</evidence>
<evidence type="ECO:0000256" key="2">
    <source>
        <dbReference type="ARBA" id="ARBA00023054"/>
    </source>
</evidence>
<proteinExistence type="predicted"/>
<accession>A0A158QBR8</accession>
<feature type="region of interest" description="Disordered" evidence="5">
    <location>
        <begin position="403"/>
        <end position="438"/>
    </location>
</feature>
<dbReference type="STRING" id="6216.A0A158QBR8"/>
<feature type="compositionally biased region" description="Low complexity" evidence="5">
    <location>
        <begin position="759"/>
        <end position="773"/>
    </location>
</feature>
<keyword evidence="2 4" id="KW-0175">Coiled coil</keyword>